<feature type="compositionally biased region" description="Basic and acidic residues" evidence="1">
    <location>
        <begin position="39"/>
        <end position="55"/>
    </location>
</feature>
<name>A0A7R9MVF8_9ACAR</name>
<feature type="compositionally biased region" description="Polar residues" evidence="1">
    <location>
        <begin position="59"/>
        <end position="69"/>
    </location>
</feature>
<gene>
    <name evidence="2" type="ORF">ONB1V03_LOCUS23737</name>
    <name evidence="3" type="ORF">ONB1V03_LOCUS23738</name>
</gene>
<dbReference type="EMBL" id="OC977515">
    <property type="protein sequence ID" value="CAD7668869.1"/>
    <property type="molecule type" value="Genomic_DNA"/>
</dbReference>
<feature type="region of interest" description="Disordered" evidence="1">
    <location>
        <begin position="39"/>
        <end position="69"/>
    </location>
</feature>
<evidence type="ECO:0000313" key="4">
    <source>
        <dbReference type="Proteomes" id="UP000728032"/>
    </source>
</evidence>
<dbReference type="Proteomes" id="UP000728032">
    <property type="component" value="Unassembled WGS sequence"/>
</dbReference>
<sequence length="69" mass="7838">MAKSDTRIGLLSVNENHQKMRIIVNTKQLIIEENCHTSDHNVDNVSHADHSDDQVGVRQLSQLSHYSND</sequence>
<reference evidence="2" key="1">
    <citation type="submission" date="2020-11" db="EMBL/GenBank/DDBJ databases">
        <authorList>
            <person name="Tran Van P."/>
        </authorList>
    </citation>
    <scope>NUCLEOTIDE SEQUENCE</scope>
</reference>
<protein>
    <submittedName>
        <fullName evidence="2">Uncharacterized protein</fullName>
    </submittedName>
</protein>
<evidence type="ECO:0000256" key="1">
    <source>
        <dbReference type="SAM" id="MobiDB-lite"/>
    </source>
</evidence>
<accession>A0A7R9MVF8</accession>
<organism evidence="2">
    <name type="scientific">Oppiella nova</name>
    <dbReference type="NCBI Taxonomy" id="334625"/>
    <lineage>
        <taxon>Eukaryota</taxon>
        <taxon>Metazoa</taxon>
        <taxon>Ecdysozoa</taxon>
        <taxon>Arthropoda</taxon>
        <taxon>Chelicerata</taxon>
        <taxon>Arachnida</taxon>
        <taxon>Acari</taxon>
        <taxon>Acariformes</taxon>
        <taxon>Sarcoptiformes</taxon>
        <taxon>Oribatida</taxon>
        <taxon>Brachypylina</taxon>
        <taxon>Oppioidea</taxon>
        <taxon>Oppiidae</taxon>
        <taxon>Oppiella</taxon>
    </lineage>
</organism>
<dbReference type="EMBL" id="CAJPVJ010062690">
    <property type="protein sequence ID" value="CAG2184318.1"/>
    <property type="molecule type" value="Genomic_DNA"/>
</dbReference>
<dbReference type="EMBL" id="CAJPVJ010062668">
    <property type="protein sequence ID" value="CAG2184317.1"/>
    <property type="molecule type" value="Genomic_DNA"/>
</dbReference>
<keyword evidence="4" id="KW-1185">Reference proteome</keyword>
<dbReference type="AlphaFoldDB" id="A0A7R9MVF8"/>
<dbReference type="EMBL" id="OC977493">
    <property type="protein sequence ID" value="CAD7668868.1"/>
    <property type="molecule type" value="Genomic_DNA"/>
</dbReference>
<evidence type="ECO:0000313" key="2">
    <source>
        <dbReference type="EMBL" id="CAD7668868.1"/>
    </source>
</evidence>
<evidence type="ECO:0000313" key="3">
    <source>
        <dbReference type="EMBL" id="CAD7668869.1"/>
    </source>
</evidence>
<proteinExistence type="predicted"/>